<keyword evidence="2" id="KW-1185">Reference proteome</keyword>
<name>A0A165ZGF9_9AGAM</name>
<dbReference type="AlphaFoldDB" id="A0A165ZGF9"/>
<dbReference type="Proteomes" id="UP000076798">
    <property type="component" value="Unassembled WGS sequence"/>
</dbReference>
<dbReference type="OrthoDB" id="2269034at2759"/>
<dbReference type="SUPFAM" id="SSF52047">
    <property type="entry name" value="RNI-like"/>
    <property type="match status" value="1"/>
</dbReference>
<evidence type="ECO:0000313" key="1">
    <source>
        <dbReference type="EMBL" id="KZT34285.1"/>
    </source>
</evidence>
<proteinExistence type="predicted"/>
<accession>A0A165ZGF9</accession>
<protein>
    <recommendedName>
        <fullName evidence="3">F-box domain-containing protein</fullName>
    </recommendedName>
</protein>
<organism evidence="1 2">
    <name type="scientific">Sistotremastrum suecicum HHB10207 ss-3</name>
    <dbReference type="NCBI Taxonomy" id="1314776"/>
    <lineage>
        <taxon>Eukaryota</taxon>
        <taxon>Fungi</taxon>
        <taxon>Dikarya</taxon>
        <taxon>Basidiomycota</taxon>
        <taxon>Agaricomycotina</taxon>
        <taxon>Agaricomycetes</taxon>
        <taxon>Sistotremastrales</taxon>
        <taxon>Sistotremastraceae</taxon>
        <taxon>Sistotremastrum</taxon>
    </lineage>
</organism>
<evidence type="ECO:0008006" key="3">
    <source>
        <dbReference type="Google" id="ProtNLM"/>
    </source>
</evidence>
<dbReference type="EMBL" id="KV428190">
    <property type="protein sequence ID" value="KZT34285.1"/>
    <property type="molecule type" value="Genomic_DNA"/>
</dbReference>
<reference evidence="1 2" key="1">
    <citation type="journal article" date="2016" name="Mol. Biol. Evol.">
        <title>Comparative Genomics of Early-Diverging Mushroom-Forming Fungi Provides Insights into the Origins of Lignocellulose Decay Capabilities.</title>
        <authorList>
            <person name="Nagy L.G."/>
            <person name="Riley R."/>
            <person name="Tritt A."/>
            <person name="Adam C."/>
            <person name="Daum C."/>
            <person name="Floudas D."/>
            <person name="Sun H."/>
            <person name="Yadav J.S."/>
            <person name="Pangilinan J."/>
            <person name="Larsson K.H."/>
            <person name="Matsuura K."/>
            <person name="Barry K."/>
            <person name="Labutti K."/>
            <person name="Kuo R."/>
            <person name="Ohm R.A."/>
            <person name="Bhattacharya S.S."/>
            <person name="Shirouzu T."/>
            <person name="Yoshinaga Y."/>
            <person name="Martin F.M."/>
            <person name="Grigoriev I.V."/>
            <person name="Hibbett D.S."/>
        </authorList>
    </citation>
    <scope>NUCLEOTIDE SEQUENCE [LARGE SCALE GENOMIC DNA]</scope>
    <source>
        <strain evidence="1 2">HHB10207 ss-3</strain>
    </source>
</reference>
<evidence type="ECO:0000313" key="2">
    <source>
        <dbReference type="Proteomes" id="UP000076798"/>
    </source>
</evidence>
<sequence length="529" mass="60660">MSAIIGTPAALKLPAELVTIILRHLIPADDLQALADPKFSNTWRCLGSICPSWRAIALKDPYLWSHIHLVWPKHVVMRCLERSATSRIFLGIDKDSFYSGNFVQIIEFISYALPRITHLDIEWRRYDQPNGNLVMDDRPVPHQVWAWISRVLSRKSPATSLSRLRFQFFDRDLHEPLNVGTLRHLPQLSDFYCRSLVLNLALQKPCLLTKVDIGIRNLTSQDVVSFLAMAPLLEHVKLFHPHEHDRFDLSQFESNGGSPFPINLEHLKTFQAGWCLDVFAEHVMRSISFPPSAKITLRISRPDMAPVMEIFFSSSHFETTLRSSVSLSIIVEWFQRDRALSGHPFLFKFTLPDGIHYHIEIDEWDSSYTYGRIQEARSMFLALASLGPLPQLRHIAISSRTLPWATSLHTLLNNLPAIEEIVVRTRDATSFIAALGSRNSPSPPCPCLRKLDLRGSKFDPRQLRNVVVERGDSNYRLEEVYVSIDQQRLRLSNPDPVTLSAAIRNLRSITDQYEETDEYWTSSSEEEEE</sequence>
<gene>
    <name evidence="1" type="ORF">SISSUDRAFT_1065449</name>
</gene>